<evidence type="ECO:0000313" key="6">
    <source>
        <dbReference type="EMBL" id="MFC5822547.1"/>
    </source>
</evidence>
<dbReference type="EMBL" id="JBHSPA010000004">
    <property type="protein sequence ID" value="MFC5822547.1"/>
    <property type="molecule type" value="Genomic_DNA"/>
</dbReference>
<dbReference type="Pfam" id="PF16859">
    <property type="entry name" value="TetR_C_11"/>
    <property type="match status" value="1"/>
</dbReference>
<evidence type="ECO:0000256" key="2">
    <source>
        <dbReference type="ARBA" id="ARBA00023125"/>
    </source>
</evidence>
<dbReference type="Proteomes" id="UP001596058">
    <property type="component" value="Unassembled WGS sequence"/>
</dbReference>
<organism evidence="6 7">
    <name type="scientific">Nonomuraea insulae</name>
    <dbReference type="NCBI Taxonomy" id="1616787"/>
    <lineage>
        <taxon>Bacteria</taxon>
        <taxon>Bacillati</taxon>
        <taxon>Actinomycetota</taxon>
        <taxon>Actinomycetes</taxon>
        <taxon>Streptosporangiales</taxon>
        <taxon>Streptosporangiaceae</taxon>
        <taxon>Nonomuraea</taxon>
    </lineage>
</organism>
<dbReference type="InterPro" id="IPR050109">
    <property type="entry name" value="HTH-type_TetR-like_transc_reg"/>
</dbReference>
<keyword evidence="7" id="KW-1185">Reference proteome</keyword>
<dbReference type="RefSeq" id="WP_379512099.1">
    <property type="nucleotide sequence ID" value="NZ_JBHSPA010000004.1"/>
</dbReference>
<protein>
    <submittedName>
        <fullName evidence="6">TetR/AcrR family transcriptional regulator</fullName>
    </submittedName>
</protein>
<comment type="caution">
    <text evidence="6">The sequence shown here is derived from an EMBL/GenBank/DDBJ whole genome shotgun (WGS) entry which is preliminary data.</text>
</comment>
<proteinExistence type="predicted"/>
<evidence type="ECO:0000313" key="7">
    <source>
        <dbReference type="Proteomes" id="UP001596058"/>
    </source>
</evidence>
<dbReference type="InterPro" id="IPR036271">
    <property type="entry name" value="Tet_transcr_reg_TetR-rel_C_sf"/>
</dbReference>
<feature type="domain" description="HTH tetR-type" evidence="5">
    <location>
        <begin position="1"/>
        <end position="59"/>
    </location>
</feature>
<dbReference type="PANTHER" id="PTHR30055:SF148">
    <property type="entry name" value="TETR-FAMILY TRANSCRIPTIONAL REGULATOR"/>
    <property type="match status" value="1"/>
</dbReference>
<dbReference type="InterPro" id="IPR001647">
    <property type="entry name" value="HTH_TetR"/>
</dbReference>
<keyword evidence="2 4" id="KW-0238">DNA-binding</keyword>
<keyword evidence="1" id="KW-0805">Transcription regulation</keyword>
<accession>A0ABW1CBG8</accession>
<dbReference type="PROSITE" id="PS50977">
    <property type="entry name" value="HTH_TETR_2"/>
    <property type="match status" value="1"/>
</dbReference>
<reference evidence="7" key="1">
    <citation type="journal article" date="2019" name="Int. J. Syst. Evol. Microbiol.">
        <title>The Global Catalogue of Microorganisms (GCM) 10K type strain sequencing project: providing services to taxonomists for standard genome sequencing and annotation.</title>
        <authorList>
            <consortium name="The Broad Institute Genomics Platform"/>
            <consortium name="The Broad Institute Genome Sequencing Center for Infectious Disease"/>
            <person name="Wu L."/>
            <person name="Ma J."/>
        </authorList>
    </citation>
    <scope>NUCLEOTIDE SEQUENCE [LARGE SCALE GENOMIC DNA]</scope>
    <source>
        <strain evidence="7">CCUG 53903</strain>
    </source>
</reference>
<dbReference type="Pfam" id="PF00440">
    <property type="entry name" value="TetR_N"/>
    <property type="match status" value="1"/>
</dbReference>
<dbReference type="PRINTS" id="PR00455">
    <property type="entry name" value="HTHTETR"/>
</dbReference>
<keyword evidence="3" id="KW-0804">Transcription</keyword>
<name>A0ABW1CBG8_9ACTN</name>
<dbReference type="PANTHER" id="PTHR30055">
    <property type="entry name" value="HTH-TYPE TRANSCRIPTIONAL REGULATOR RUTR"/>
    <property type="match status" value="1"/>
</dbReference>
<feature type="DNA-binding region" description="H-T-H motif" evidence="4">
    <location>
        <begin position="22"/>
        <end position="41"/>
    </location>
</feature>
<dbReference type="Gene3D" id="1.10.357.10">
    <property type="entry name" value="Tetracycline Repressor, domain 2"/>
    <property type="match status" value="1"/>
</dbReference>
<sequence>MEDAILRAAIDEVAERGYALLTMAQVAQRAGTNKNAIYRRWPTRAALALAAYRRFVGPPADPPDTGDLRSDVLALLREVVGRMNSPVNGEMLRGAMTEIHQRPETTDELRKALANEPSAMMAILARAISRGEARASALTPRMAGVPLILLRHEYQIAGGAVDIPDKTIVEIVDDVFLPMVRP</sequence>
<evidence type="ECO:0000256" key="1">
    <source>
        <dbReference type="ARBA" id="ARBA00023015"/>
    </source>
</evidence>
<dbReference type="InterPro" id="IPR009057">
    <property type="entry name" value="Homeodomain-like_sf"/>
</dbReference>
<gene>
    <name evidence="6" type="ORF">ACFPZ3_01645</name>
</gene>
<dbReference type="SUPFAM" id="SSF46689">
    <property type="entry name" value="Homeodomain-like"/>
    <property type="match status" value="1"/>
</dbReference>
<dbReference type="Gene3D" id="1.10.10.60">
    <property type="entry name" value="Homeodomain-like"/>
    <property type="match status" value="1"/>
</dbReference>
<evidence type="ECO:0000259" key="5">
    <source>
        <dbReference type="PROSITE" id="PS50977"/>
    </source>
</evidence>
<evidence type="ECO:0000256" key="3">
    <source>
        <dbReference type="ARBA" id="ARBA00023163"/>
    </source>
</evidence>
<evidence type="ECO:0000256" key="4">
    <source>
        <dbReference type="PROSITE-ProRule" id="PRU00335"/>
    </source>
</evidence>
<dbReference type="InterPro" id="IPR011075">
    <property type="entry name" value="TetR_C"/>
</dbReference>
<dbReference type="SUPFAM" id="SSF48498">
    <property type="entry name" value="Tetracyclin repressor-like, C-terminal domain"/>
    <property type="match status" value="1"/>
</dbReference>